<sequence>KEERWGTDLEASSELPDASVNRYKNRSHNENKATWPRNYLEPITQPASAL</sequence>
<protein>
    <submittedName>
        <fullName evidence="2">Uncharacterized protein</fullName>
    </submittedName>
</protein>
<dbReference type="Proteomes" id="UP001352852">
    <property type="component" value="Unassembled WGS sequence"/>
</dbReference>
<dbReference type="EMBL" id="JAHUTJ010044954">
    <property type="protein sequence ID" value="MED6282140.1"/>
    <property type="molecule type" value="Genomic_DNA"/>
</dbReference>
<feature type="non-terminal residue" evidence="2">
    <location>
        <position position="1"/>
    </location>
</feature>
<accession>A0ABU7E4N3</accession>
<evidence type="ECO:0000313" key="2">
    <source>
        <dbReference type="EMBL" id="MED6282140.1"/>
    </source>
</evidence>
<reference evidence="2 3" key="1">
    <citation type="submission" date="2021-06" db="EMBL/GenBank/DDBJ databases">
        <authorList>
            <person name="Palmer J.M."/>
        </authorList>
    </citation>
    <scope>NUCLEOTIDE SEQUENCE [LARGE SCALE GENOMIC DNA]</scope>
    <source>
        <strain evidence="2 3">CL_MEX2019</strain>
        <tissue evidence="2">Muscle</tissue>
    </source>
</reference>
<gene>
    <name evidence="2" type="ORF">CHARACLAT_028949</name>
</gene>
<organism evidence="2 3">
    <name type="scientific">Characodon lateralis</name>
    <dbReference type="NCBI Taxonomy" id="208331"/>
    <lineage>
        <taxon>Eukaryota</taxon>
        <taxon>Metazoa</taxon>
        <taxon>Chordata</taxon>
        <taxon>Craniata</taxon>
        <taxon>Vertebrata</taxon>
        <taxon>Euteleostomi</taxon>
        <taxon>Actinopterygii</taxon>
        <taxon>Neopterygii</taxon>
        <taxon>Teleostei</taxon>
        <taxon>Neoteleostei</taxon>
        <taxon>Acanthomorphata</taxon>
        <taxon>Ovalentaria</taxon>
        <taxon>Atherinomorphae</taxon>
        <taxon>Cyprinodontiformes</taxon>
        <taxon>Goodeidae</taxon>
        <taxon>Characodon</taxon>
    </lineage>
</organism>
<name>A0ABU7E4N3_9TELE</name>
<comment type="caution">
    <text evidence="2">The sequence shown here is derived from an EMBL/GenBank/DDBJ whole genome shotgun (WGS) entry which is preliminary data.</text>
</comment>
<evidence type="ECO:0000256" key="1">
    <source>
        <dbReference type="SAM" id="MobiDB-lite"/>
    </source>
</evidence>
<feature type="region of interest" description="Disordered" evidence="1">
    <location>
        <begin position="1"/>
        <end position="50"/>
    </location>
</feature>
<keyword evidence="3" id="KW-1185">Reference proteome</keyword>
<evidence type="ECO:0000313" key="3">
    <source>
        <dbReference type="Proteomes" id="UP001352852"/>
    </source>
</evidence>
<proteinExistence type="predicted"/>